<dbReference type="AlphaFoldDB" id="A0A6B1DXV8"/>
<comment type="caution">
    <text evidence="1">The sequence shown here is derived from an EMBL/GenBank/DDBJ whole genome shotgun (WGS) entry which is preliminary data.</text>
</comment>
<accession>A0A6B1DXV8</accession>
<dbReference type="EMBL" id="VXPY01000111">
    <property type="protein sequence ID" value="MYD91727.1"/>
    <property type="molecule type" value="Genomic_DNA"/>
</dbReference>
<gene>
    <name evidence="1" type="ORF">F4Y08_15575</name>
</gene>
<protein>
    <submittedName>
        <fullName evidence="1">Uncharacterized protein</fullName>
    </submittedName>
</protein>
<dbReference type="Pfam" id="PF20773">
    <property type="entry name" value="InhA-like_MAM"/>
    <property type="match status" value="1"/>
</dbReference>
<proteinExistence type="predicted"/>
<sequence length="707" mass="77058">MCCRGMAAYCSPWRMPGTVGCRCLPLTPKRRQMGSIARNRRRRRFVLACLASTAVLLAACGNGLPVPETSSSVPAPCGVSGTEHAALPRVAELMDPEQAARVQATAAMLSDLPPPMDLAALMAATDPGLEDVPATLPDPLPTWTEGDETVFQVPHAETGEVRPVTAELVHASDLSYVWLEAGQPQRNRVRRLAARFNNELMMPLQEIFGTPPDDGFDQDPRVHILFAELEGPVAGFFSSRESISRVAVPESNEKEMLFIHANTLDDLDWAAQVVAHEYVHLVQWSNSPGEQEFIDEGLAELPPALGMFGEDYPGSLVRWSRNPRISLTSWSMDEADSELHYGAALGYAAWLTDTFGVDAARELLIHPDPGAVGVNGFLRDRGCRLSFDDTYADFSLAAFLGRPHLYGSGGALGIRSLVEAQDPVWAQARTARRLRPHWPVRDALRPHATRYLEVAGEELGTPETIVFQGAPQVAILPGLDPAQPVLWSGRWGDRHASLTMELDLTPLTPGSSVVLASRLWWVIEEGWDYAYVMVSRDGAEWSLLQSDFTTDTNPAGNNLGHGLTGDSGGWQAVDWDLGPWAGELVQLRISMVTDSADTQPGLVIGGLEVAETGWRLDPAVSRLAARLAGWLHVREPLAVTWLVQSVVVDPAAGAVRSVHRAVADADGLLELEPETWPAPNEKLFLLVSPLVPQVTIPIDYTMALRQR</sequence>
<evidence type="ECO:0000313" key="1">
    <source>
        <dbReference type="EMBL" id="MYD91727.1"/>
    </source>
</evidence>
<reference evidence="1" key="1">
    <citation type="submission" date="2019-09" db="EMBL/GenBank/DDBJ databases">
        <title>Characterisation of the sponge microbiome using genome-centric metagenomics.</title>
        <authorList>
            <person name="Engelberts J.P."/>
            <person name="Robbins S.J."/>
            <person name="De Goeij J.M."/>
            <person name="Aranda M."/>
            <person name="Bell S.C."/>
            <person name="Webster N.S."/>
        </authorList>
    </citation>
    <scope>NUCLEOTIDE SEQUENCE</scope>
    <source>
        <strain evidence="1">SB0662_bin_9</strain>
    </source>
</reference>
<organism evidence="1">
    <name type="scientific">Caldilineaceae bacterium SB0662_bin_9</name>
    <dbReference type="NCBI Taxonomy" id="2605258"/>
    <lineage>
        <taxon>Bacteria</taxon>
        <taxon>Bacillati</taxon>
        <taxon>Chloroflexota</taxon>
        <taxon>Caldilineae</taxon>
        <taxon>Caldilineales</taxon>
        <taxon>Caldilineaceae</taxon>
    </lineage>
</organism>
<name>A0A6B1DXV8_9CHLR</name>